<dbReference type="Gene3D" id="3.40.50.1820">
    <property type="entry name" value="alpha/beta hydrolase"/>
    <property type="match status" value="1"/>
</dbReference>
<dbReference type="GO" id="GO:0004185">
    <property type="term" value="F:serine-type carboxypeptidase activity"/>
    <property type="evidence" value="ECO:0007669"/>
    <property type="project" value="UniProtKB-UniRule"/>
</dbReference>
<dbReference type="PROSITE" id="PS00131">
    <property type="entry name" value="CARBOXYPEPT_SER_SER"/>
    <property type="match status" value="1"/>
</dbReference>
<dbReference type="AlphaFoldDB" id="A0AAW1U0W6"/>
<gene>
    <name evidence="8" type="ORF">WA026_017788</name>
</gene>
<keyword evidence="9" id="KW-1185">Reference proteome</keyword>
<dbReference type="PANTHER" id="PTHR11802:SF472">
    <property type="entry name" value="SERINE CARBOXYPEPTIDASE CPVL-RELATED"/>
    <property type="match status" value="1"/>
</dbReference>
<dbReference type="GO" id="GO:0006508">
    <property type="term" value="P:proteolysis"/>
    <property type="evidence" value="ECO:0007669"/>
    <property type="project" value="UniProtKB-KW"/>
</dbReference>
<evidence type="ECO:0000256" key="4">
    <source>
        <dbReference type="ARBA" id="ARBA00022729"/>
    </source>
</evidence>
<keyword evidence="3 7" id="KW-0645">Protease</keyword>
<comment type="similarity">
    <text evidence="1 7">Belongs to the peptidase S10 family.</text>
</comment>
<dbReference type="FunFam" id="3.40.50.1820:FF:000096">
    <property type="entry name" value="Carboxypeptidase vitellogenic-like"/>
    <property type="match status" value="1"/>
</dbReference>
<evidence type="ECO:0000256" key="3">
    <source>
        <dbReference type="ARBA" id="ARBA00022670"/>
    </source>
</evidence>
<dbReference type="EMBL" id="JARQZJ010000041">
    <property type="protein sequence ID" value="KAK9877392.1"/>
    <property type="molecule type" value="Genomic_DNA"/>
</dbReference>
<evidence type="ECO:0000256" key="2">
    <source>
        <dbReference type="ARBA" id="ARBA00022645"/>
    </source>
</evidence>
<dbReference type="SUPFAM" id="SSF53474">
    <property type="entry name" value="alpha/beta-Hydrolases"/>
    <property type="match status" value="1"/>
</dbReference>
<evidence type="ECO:0000313" key="9">
    <source>
        <dbReference type="Proteomes" id="UP001431783"/>
    </source>
</evidence>
<dbReference type="InterPro" id="IPR029058">
    <property type="entry name" value="AB_hydrolase_fold"/>
</dbReference>
<protein>
    <recommendedName>
        <fullName evidence="7">Carboxypeptidase</fullName>
        <ecNumber evidence="7">3.4.16.-</ecNumber>
    </recommendedName>
</protein>
<sequence>MLILRALIVLLCGTKVFCSFPNFYPKLSKINLAECDDPGKPVILTPLIEQNKIQDALDASEVHFNGFLGKKSYSGYFTVNKPYNSNLFFWFFPSENDFENAPVVLWLQGGPGASSLIGLFGENGPFQMKSKKGLKPRPYSWTQTHSVIYIDSPVGTGFSFTDEGGYAQNETQVGQDLYNALEQFFLMFPKLQKNHFFVTGESYGGKYVPAISYTIHKNNQNGKVKINLQGLSIGNGLSDPENQLKYGDYLYQLGLIDTQVLDEVKSYEQEGIKYIQNKEWIKAFQLFDNLLNGDQNNHKSLFKNVTGFDNYFNFLYPVEPGDELDRMARYVQRSDVRAAIHVGDVPFQTENSKVELNLMSDVMQSVAPWISELLNYYRVLIYNGQLDIIVAYPLTENYLKYLQFSGSDEYKVAERYKWYVGSELAGYVKQAGKLTEVLVRNAGHMVPHDQPKWAFDLINRFTRDKPFPSNFRRSSAP</sequence>
<dbReference type="EC" id="3.4.16.-" evidence="7"/>
<keyword evidence="2 7" id="KW-0121">Carboxypeptidase</keyword>
<dbReference type="Proteomes" id="UP001431783">
    <property type="component" value="Unassembled WGS sequence"/>
</dbReference>
<feature type="chain" id="PRO_5043108523" description="Carboxypeptidase" evidence="7">
    <location>
        <begin position="19"/>
        <end position="477"/>
    </location>
</feature>
<evidence type="ECO:0000256" key="7">
    <source>
        <dbReference type="RuleBase" id="RU361156"/>
    </source>
</evidence>
<proteinExistence type="inferred from homology"/>
<feature type="signal peptide" evidence="7">
    <location>
        <begin position="1"/>
        <end position="18"/>
    </location>
</feature>
<evidence type="ECO:0000256" key="6">
    <source>
        <dbReference type="ARBA" id="ARBA00023180"/>
    </source>
</evidence>
<dbReference type="PANTHER" id="PTHR11802">
    <property type="entry name" value="SERINE PROTEASE FAMILY S10 SERINE CARBOXYPEPTIDASE"/>
    <property type="match status" value="1"/>
</dbReference>
<organism evidence="8 9">
    <name type="scientific">Henosepilachna vigintioctopunctata</name>
    <dbReference type="NCBI Taxonomy" id="420089"/>
    <lineage>
        <taxon>Eukaryota</taxon>
        <taxon>Metazoa</taxon>
        <taxon>Ecdysozoa</taxon>
        <taxon>Arthropoda</taxon>
        <taxon>Hexapoda</taxon>
        <taxon>Insecta</taxon>
        <taxon>Pterygota</taxon>
        <taxon>Neoptera</taxon>
        <taxon>Endopterygota</taxon>
        <taxon>Coleoptera</taxon>
        <taxon>Polyphaga</taxon>
        <taxon>Cucujiformia</taxon>
        <taxon>Coccinelloidea</taxon>
        <taxon>Coccinellidae</taxon>
        <taxon>Epilachninae</taxon>
        <taxon>Epilachnini</taxon>
        <taxon>Henosepilachna</taxon>
    </lineage>
</organism>
<keyword evidence="6" id="KW-0325">Glycoprotein</keyword>
<dbReference type="PROSITE" id="PS00560">
    <property type="entry name" value="CARBOXYPEPT_SER_HIS"/>
    <property type="match status" value="1"/>
</dbReference>
<keyword evidence="4 7" id="KW-0732">Signal</keyword>
<accession>A0AAW1U0W6</accession>
<evidence type="ECO:0000256" key="5">
    <source>
        <dbReference type="ARBA" id="ARBA00022801"/>
    </source>
</evidence>
<dbReference type="InterPro" id="IPR001563">
    <property type="entry name" value="Peptidase_S10"/>
</dbReference>
<dbReference type="InterPro" id="IPR018202">
    <property type="entry name" value="Ser_caboxypep_ser_AS"/>
</dbReference>
<evidence type="ECO:0000313" key="8">
    <source>
        <dbReference type="EMBL" id="KAK9877392.1"/>
    </source>
</evidence>
<evidence type="ECO:0000256" key="1">
    <source>
        <dbReference type="ARBA" id="ARBA00009431"/>
    </source>
</evidence>
<comment type="caution">
    <text evidence="8">The sequence shown here is derived from an EMBL/GenBank/DDBJ whole genome shotgun (WGS) entry which is preliminary data.</text>
</comment>
<name>A0AAW1U0W6_9CUCU</name>
<dbReference type="Pfam" id="PF00450">
    <property type="entry name" value="Peptidase_S10"/>
    <property type="match status" value="1"/>
</dbReference>
<dbReference type="PRINTS" id="PR00724">
    <property type="entry name" value="CRBOXYPTASEC"/>
</dbReference>
<reference evidence="8 9" key="1">
    <citation type="submission" date="2023-03" db="EMBL/GenBank/DDBJ databases">
        <title>Genome insight into feeding habits of ladybird beetles.</title>
        <authorList>
            <person name="Li H.-S."/>
            <person name="Huang Y.-H."/>
            <person name="Pang H."/>
        </authorList>
    </citation>
    <scope>NUCLEOTIDE SEQUENCE [LARGE SCALE GENOMIC DNA]</scope>
    <source>
        <strain evidence="8">SYSU_2023b</strain>
        <tissue evidence="8">Whole body</tissue>
    </source>
</reference>
<keyword evidence="5 7" id="KW-0378">Hydrolase</keyword>
<dbReference type="InterPro" id="IPR033124">
    <property type="entry name" value="Ser_caboxypep_his_AS"/>
</dbReference>